<dbReference type="PhylomeDB" id="A0A0G4F8L0"/>
<reference evidence="2" key="1">
    <citation type="submission" date="2014-11" db="EMBL/GenBank/DDBJ databases">
        <authorList>
            <person name="Otto D Thomas"/>
            <person name="Naeem Raeece"/>
        </authorList>
    </citation>
    <scope>NUCLEOTIDE SEQUENCE</scope>
</reference>
<protein>
    <recommendedName>
        <fullName evidence="3">CBM20 domain-containing protein</fullName>
    </recommendedName>
</protein>
<dbReference type="InterPro" id="IPR013783">
    <property type="entry name" value="Ig-like_fold"/>
</dbReference>
<organism evidence="2">
    <name type="scientific">Chromera velia CCMP2878</name>
    <dbReference type="NCBI Taxonomy" id="1169474"/>
    <lineage>
        <taxon>Eukaryota</taxon>
        <taxon>Sar</taxon>
        <taxon>Alveolata</taxon>
        <taxon>Colpodellida</taxon>
        <taxon>Chromeraceae</taxon>
        <taxon>Chromera</taxon>
    </lineage>
</organism>
<gene>
    <name evidence="2" type="ORF">Cvel_15791</name>
</gene>
<dbReference type="VEuPathDB" id="CryptoDB:Cvel_15791"/>
<dbReference type="AlphaFoldDB" id="A0A0G4F8L0"/>
<feature type="compositionally biased region" description="Polar residues" evidence="1">
    <location>
        <begin position="233"/>
        <end position="249"/>
    </location>
</feature>
<accession>A0A0G4F8L0</accession>
<dbReference type="GO" id="GO:0030246">
    <property type="term" value="F:carbohydrate binding"/>
    <property type="evidence" value="ECO:0007669"/>
    <property type="project" value="InterPro"/>
</dbReference>
<proteinExistence type="predicted"/>
<feature type="compositionally biased region" description="Basic and acidic residues" evidence="1">
    <location>
        <begin position="260"/>
        <end position="270"/>
    </location>
</feature>
<dbReference type="EMBL" id="CDMZ01000204">
    <property type="protein sequence ID" value="CEM09082.1"/>
    <property type="molecule type" value="Genomic_DNA"/>
</dbReference>
<evidence type="ECO:0008006" key="3">
    <source>
        <dbReference type="Google" id="ProtNLM"/>
    </source>
</evidence>
<sequence>MKGFIAFIAHCPEVRENQRVVVVGECPELGGWELGGALSLAPAPCGRPWWVSSEVEVNLLESPMGVSGDFVNGVGAGGEGGGMGVSELKFRLLAIPNDGEEVKVSDPGNLMCLEPLRGGDFRIVRLVSAPPLSDRSSVGKRGVNTIHVGAERGGEQQAEMVGISVEWGVPESVQLALLPQPTNRQTENPRREYEHDDLSARPSQIACPHSSEGRTQTNSRIVKPIDYSDSHDTSNIQSAVSRATSSEQKVLQRPPLPSTKVEKEERRHADGSTFGVKRRRSGSDLAQVEADECDEVSGCPGERRGGGLWGKGREGRGTGCMGGEKQRRLTVSLSDSALLSSEMCRGRGGPIAGWKVVVSENDRARIVVGRASVSTVAGALNAKSVEEKASVNTVAGALNAKSVEEKASVNTVAGALNAKSAEGRACVSTVGSALSAKSAEGRAYVSTVGSALSARSAEGGAFVSTADGAVSARSVGGRVFVSTAGSALSATNVAGRGFVSTAGSDISVRIVEGRAYASMADSAVDARTAEGRVFVSTVAFAVSARSAEGGAFVSTADGAVSARSVGGRVFVSTAGSALSATNVVGRVFVSTAGSDISVRIVEGRAYASMADSAVDARSVEGKASASTVAGTLSARSAEGRVFVSTVGSATTARTAEGGASVFIEESVDALGVFPLHSCSRMFPLFLFRSS</sequence>
<dbReference type="Gene3D" id="2.60.40.10">
    <property type="entry name" value="Immunoglobulins"/>
    <property type="match status" value="1"/>
</dbReference>
<evidence type="ECO:0000256" key="1">
    <source>
        <dbReference type="SAM" id="MobiDB-lite"/>
    </source>
</evidence>
<feature type="compositionally biased region" description="Basic and acidic residues" evidence="1">
    <location>
        <begin position="301"/>
        <end position="316"/>
    </location>
</feature>
<evidence type="ECO:0000313" key="2">
    <source>
        <dbReference type="EMBL" id="CEM09082.1"/>
    </source>
</evidence>
<dbReference type="SUPFAM" id="SSF49452">
    <property type="entry name" value="Starch-binding domain-like"/>
    <property type="match status" value="1"/>
</dbReference>
<feature type="compositionally biased region" description="Basic and acidic residues" evidence="1">
    <location>
        <begin position="187"/>
        <end position="199"/>
    </location>
</feature>
<feature type="region of interest" description="Disordered" evidence="1">
    <location>
        <begin position="177"/>
        <end position="323"/>
    </location>
</feature>
<name>A0A0G4F8L0_9ALVE</name>
<dbReference type="InterPro" id="IPR013784">
    <property type="entry name" value="Carb-bd-like_fold"/>
</dbReference>